<name>A0ACD1ILK3_9EURO</name>
<evidence type="ECO:0000313" key="1">
    <source>
        <dbReference type="EMBL" id="RAK90912.1"/>
    </source>
</evidence>
<proteinExistence type="predicted"/>
<evidence type="ECO:0000313" key="2">
    <source>
        <dbReference type="Proteomes" id="UP000249748"/>
    </source>
</evidence>
<keyword evidence="2" id="KW-1185">Reference proteome</keyword>
<reference evidence="1" key="1">
    <citation type="submission" date="2018-02" db="EMBL/GenBank/DDBJ databases">
        <title>The genomes of Aspergillus section Nigri reveals drivers in fungal speciation.</title>
        <authorList>
            <consortium name="DOE Joint Genome Institute"/>
            <person name="Vesth T.C."/>
            <person name="Nybo J."/>
            <person name="Theobald S."/>
            <person name="Brandl J."/>
            <person name="Frisvad J.C."/>
            <person name="Nielsen K.F."/>
            <person name="Lyhne E.K."/>
            <person name="Kogle M.E."/>
            <person name="Kuo A."/>
            <person name="Riley R."/>
            <person name="Clum A."/>
            <person name="Nolan M."/>
            <person name="Lipzen A."/>
            <person name="Salamov A."/>
            <person name="Henrissat B."/>
            <person name="Wiebenga A."/>
            <person name="De vries R.P."/>
            <person name="Grigoriev I.V."/>
            <person name="Mortensen U.H."/>
            <person name="Andersen M.R."/>
            <person name="Baker S.E."/>
        </authorList>
    </citation>
    <scope>NUCLEOTIDE SEQUENCE</scope>
    <source>
        <strain evidence="1">CBS 115574</strain>
    </source>
</reference>
<organism evidence="1 2">
    <name type="scientific">Aspergillus costaricaensis CBS 115574</name>
    <dbReference type="NCBI Taxonomy" id="1448317"/>
    <lineage>
        <taxon>Eukaryota</taxon>
        <taxon>Fungi</taxon>
        <taxon>Dikarya</taxon>
        <taxon>Ascomycota</taxon>
        <taxon>Pezizomycotina</taxon>
        <taxon>Eurotiomycetes</taxon>
        <taxon>Eurotiomycetidae</taxon>
        <taxon>Eurotiales</taxon>
        <taxon>Aspergillaceae</taxon>
        <taxon>Aspergillus</taxon>
        <taxon>Aspergillus subgen. Circumdati</taxon>
    </lineage>
</organism>
<protein>
    <submittedName>
        <fullName evidence="1">Uncharacterized protein</fullName>
    </submittedName>
</protein>
<dbReference type="EMBL" id="KZ824543">
    <property type="protein sequence ID" value="RAK90912.1"/>
    <property type="molecule type" value="Genomic_DNA"/>
</dbReference>
<accession>A0ACD1ILK3</accession>
<gene>
    <name evidence="1" type="ORF">BO79DRAFT_215910</name>
</gene>
<dbReference type="Proteomes" id="UP000249748">
    <property type="component" value="Unassembled WGS sequence"/>
</dbReference>
<sequence>MVSLLRIGNRRATPRSTLSIPDPDIVVGYNWKSIRGNHKLAFDELPDSLKFAFPIVVDGHFAFPFSSVEMRIDAKQGPLRNLHLAALMLGGLRYFYQKAYGKNDGADKFDGKVRVLMATISRSDVNVFGHWTNSDLGDPNVTHEHFLIKKWHFEEMEELYVARHGLETLCKWIAPGLRELAKA</sequence>